<keyword evidence="5" id="KW-1185">Reference proteome</keyword>
<evidence type="ECO:0000256" key="3">
    <source>
        <dbReference type="ARBA" id="ARBA00023186"/>
    </source>
</evidence>
<dbReference type="AlphaFoldDB" id="A0A506UIK5"/>
<dbReference type="EMBL" id="VHLG01000001">
    <property type="protein sequence ID" value="TPW33132.1"/>
    <property type="molecule type" value="Genomic_DNA"/>
</dbReference>
<proteinExistence type="inferred from homology"/>
<evidence type="ECO:0000313" key="5">
    <source>
        <dbReference type="Proteomes" id="UP000318801"/>
    </source>
</evidence>
<gene>
    <name evidence="4" type="ORF">FJU08_00770</name>
</gene>
<dbReference type="InterPro" id="IPR011419">
    <property type="entry name" value="ATP12_ATP_synth-F1-assembly"/>
</dbReference>
<accession>A0A506UIK5</accession>
<comment type="caution">
    <text evidence="4">The sequence shown here is derived from an EMBL/GenBank/DDBJ whole genome shotgun (WGS) entry which is preliminary data.</text>
</comment>
<dbReference type="InterPro" id="IPR042272">
    <property type="entry name" value="ATP12_ATP_synth-F1-assembly_N"/>
</dbReference>
<evidence type="ECO:0000256" key="1">
    <source>
        <dbReference type="ARBA" id="ARBA00008231"/>
    </source>
</evidence>
<sequence>MRDHLNTDNFERELAAIDPVRRSQELMRSELPRRFYNEASFVATGSGGFAIELDGRGVKTPAGHALQLPNAVLADLICREWKDQADVIDPATMPLTRLANTTLDGISDNAEAVFDEIVSYCGNDLLFYRVSSPTELVQRQKDRWDPLLNWMARSFSARFKLANSVMFVQQPAESIDSFRNALQQHAEPFTLASMHVMTTLTGSAILALAVAREEISLEQAWELAHLEEDWTIEHWGHDAEADQRRELRYIDMVTAYTVLKTMQS</sequence>
<keyword evidence="2" id="KW-0809">Transit peptide</keyword>
<protein>
    <submittedName>
        <fullName evidence="4">ATPase</fullName>
    </submittedName>
</protein>
<name>A0A506UIK5_9HYPH</name>
<dbReference type="GO" id="GO:0043461">
    <property type="term" value="P:proton-transporting ATP synthase complex assembly"/>
    <property type="evidence" value="ECO:0007669"/>
    <property type="project" value="InterPro"/>
</dbReference>
<dbReference type="Pfam" id="PF07542">
    <property type="entry name" value="ATP12"/>
    <property type="match status" value="1"/>
</dbReference>
<evidence type="ECO:0000256" key="2">
    <source>
        <dbReference type="ARBA" id="ARBA00022946"/>
    </source>
</evidence>
<organism evidence="4 5">
    <name type="scientific">Martelella alba</name>
    <dbReference type="NCBI Taxonomy" id="2590451"/>
    <lineage>
        <taxon>Bacteria</taxon>
        <taxon>Pseudomonadati</taxon>
        <taxon>Pseudomonadota</taxon>
        <taxon>Alphaproteobacteria</taxon>
        <taxon>Hyphomicrobiales</taxon>
        <taxon>Aurantimonadaceae</taxon>
        <taxon>Martelella</taxon>
    </lineage>
</organism>
<comment type="similarity">
    <text evidence="1">Belongs to the ATP12 family.</text>
</comment>
<keyword evidence="3" id="KW-0143">Chaperone</keyword>
<dbReference type="SUPFAM" id="SSF160909">
    <property type="entry name" value="ATP12-like"/>
    <property type="match status" value="1"/>
</dbReference>
<dbReference type="Gene3D" id="1.10.3580.10">
    <property type="entry name" value="ATP12 ATPase"/>
    <property type="match status" value="1"/>
</dbReference>
<dbReference type="PANTHER" id="PTHR21013:SF10">
    <property type="entry name" value="ATP SYNTHASE MITOCHONDRIAL F1 COMPLEX ASSEMBLY FACTOR 2"/>
    <property type="match status" value="1"/>
</dbReference>
<dbReference type="Proteomes" id="UP000318801">
    <property type="component" value="Unassembled WGS sequence"/>
</dbReference>
<evidence type="ECO:0000313" key="4">
    <source>
        <dbReference type="EMBL" id="TPW33132.1"/>
    </source>
</evidence>
<reference evidence="4 5" key="1">
    <citation type="submission" date="2019-06" db="EMBL/GenBank/DDBJ databases">
        <authorList>
            <person name="Li M."/>
        </authorList>
    </citation>
    <scope>NUCLEOTIDE SEQUENCE [LARGE SCALE GENOMIC DNA]</scope>
    <source>
        <strain evidence="4 5">BGMRC2036</strain>
    </source>
</reference>
<dbReference type="InterPro" id="IPR023335">
    <property type="entry name" value="ATP12_ortho_dom_sf"/>
</dbReference>
<dbReference type="RefSeq" id="WP_141147067.1">
    <property type="nucleotide sequence ID" value="NZ_VHLG01000001.1"/>
</dbReference>
<dbReference type="Gene3D" id="3.30.2180.10">
    <property type="entry name" value="ATP12-like"/>
    <property type="match status" value="1"/>
</dbReference>
<dbReference type="OrthoDB" id="9797825at2"/>
<dbReference type="PANTHER" id="PTHR21013">
    <property type="entry name" value="ATP SYNTHASE MITOCHONDRIAL F1 COMPLEX ASSEMBLY FACTOR 2/ATP12 PROTEIN, MITOCHONDRIAL PRECURSOR"/>
    <property type="match status" value="1"/>
</dbReference>